<dbReference type="Pfam" id="PF00528">
    <property type="entry name" value="BPD_transp_1"/>
    <property type="match status" value="1"/>
</dbReference>
<evidence type="ECO:0000256" key="6">
    <source>
        <dbReference type="ARBA" id="ARBA00023136"/>
    </source>
</evidence>
<comment type="subcellular location">
    <subcellularLocation>
        <location evidence="1 7">Cell membrane</location>
        <topology evidence="1 7">Multi-pass membrane protein</topology>
    </subcellularLocation>
</comment>
<dbReference type="InterPro" id="IPR000515">
    <property type="entry name" value="MetI-like"/>
</dbReference>
<evidence type="ECO:0000256" key="4">
    <source>
        <dbReference type="ARBA" id="ARBA00022692"/>
    </source>
</evidence>
<feature type="transmembrane region" description="Helical" evidence="7">
    <location>
        <begin position="202"/>
        <end position="224"/>
    </location>
</feature>
<keyword evidence="10" id="KW-1185">Reference proteome</keyword>
<dbReference type="PANTHER" id="PTHR30450:SF1">
    <property type="entry name" value="D-METHIONINE TRANSPORT SYSTEM PERMEASE PROTEIN METI-RELATED"/>
    <property type="match status" value="1"/>
</dbReference>
<keyword evidence="2 7" id="KW-0813">Transport</keyword>
<keyword evidence="4 7" id="KW-0812">Transmembrane</keyword>
<evidence type="ECO:0000313" key="10">
    <source>
        <dbReference type="Proteomes" id="UP000774130"/>
    </source>
</evidence>
<dbReference type="EMBL" id="JAHUZB010000001">
    <property type="protein sequence ID" value="MBV7389446.1"/>
    <property type="molecule type" value="Genomic_DNA"/>
</dbReference>
<feature type="transmembrane region" description="Helical" evidence="7">
    <location>
        <begin position="96"/>
        <end position="119"/>
    </location>
</feature>
<feature type="domain" description="ABC transmembrane type-1" evidence="8">
    <location>
        <begin position="27"/>
        <end position="221"/>
    </location>
</feature>
<reference evidence="9 10" key="1">
    <citation type="submission" date="2021-06" db="EMBL/GenBank/DDBJ databases">
        <title>Enterococcus alishanensis sp. nov., a novel lactic acid bacterium isolated from fresh coffee beans.</title>
        <authorList>
            <person name="Chen Y.-S."/>
        </authorList>
    </citation>
    <scope>NUCLEOTIDE SEQUENCE [LARGE SCALE GENOMIC DNA]</scope>
    <source>
        <strain evidence="9 10">ALS3</strain>
    </source>
</reference>
<accession>A0ABS6T976</accession>
<sequence>MANNNQSFVEQYLNFSNVDPTTMKEAVRDTLYMTIVSMVIVLVLGLLLGLLLYSIGRKKSFARSILYGIVSILSNIFRSTPFMILMVLIIPFTRALVGTILGAQAAIPALVLSAAPFYARLVEIAFREVDSGVLEAADAMGANYFQTIIKVLIPESLPALISGLTVTTVSMIGFTAMAGAIGAGGLGSLAWQEGFQRGNYTVTFVATIIILIIVFIVQGVGDFLTKKTDKR</sequence>
<keyword evidence="6 7" id="KW-0472">Membrane</keyword>
<dbReference type="PANTHER" id="PTHR30450">
    <property type="entry name" value="ABC TRANSPORTER PERMEASE"/>
    <property type="match status" value="1"/>
</dbReference>
<dbReference type="RefSeq" id="WP_218324507.1">
    <property type="nucleotide sequence ID" value="NZ_JAHUZB010000001.1"/>
</dbReference>
<dbReference type="CDD" id="cd06261">
    <property type="entry name" value="TM_PBP2"/>
    <property type="match status" value="1"/>
</dbReference>
<name>A0ABS6T976_9ENTE</name>
<evidence type="ECO:0000256" key="2">
    <source>
        <dbReference type="ARBA" id="ARBA00022448"/>
    </source>
</evidence>
<keyword evidence="5 7" id="KW-1133">Transmembrane helix</keyword>
<organism evidence="9 10">
    <name type="scientific">Enterococcus alishanensis</name>
    <dbReference type="NCBI Taxonomy" id="1303817"/>
    <lineage>
        <taxon>Bacteria</taxon>
        <taxon>Bacillati</taxon>
        <taxon>Bacillota</taxon>
        <taxon>Bacilli</taxon>
        <taxon>Lactobacillales</taxon>
        <taxon>Enterococcaceae</taxon>
        <taxon>Enterococcus</taxon>
    </lineage>
</organism>
<dbReference type="Proteomes" id="UP000774130">
    <property type="component" value="Unassembled WGS sequence"/>
</dbReference>
<feature type="transmembrane region" description="Helical" evidence="7">
    <location>
        <begin position="31"/>
        <end position="53"/>
    </location>
</feature>
<protein>
    <submittedName>
        <fullName evidence="9">ABC transporter permease</fullName>
    </submittedName>
</protein>
<proteinExistence type="inferred from homology"/>
<feature type="transmembrane region" description="Helical" evidence="7">
    <location>
        <begin position="65"/>
        <end position="90"/>
    </location>
</feature>
<evidence type="ECO:0000256" key="5">
    <source>
        <dbReference type="ARBA" id="ARBA00022989"/>
    </source>
</evidence>
<evidence type="ECO:0000259" key="8">
    <source>
        <dbReference type="PROSITE" id="PS50928"/>
    </source>
</evidence>
<comment type="similarity">
    <text evidence="7">Belongs to the binding-protein-dependent transport system permease family.</text>
</comment>
<comment type="caution">
    <text evidence="9">The sequence shown here is derived from an EMBL/GenBank/DDBJ whole genome shotgun (WGS) entry which is preliminary data.</text>
</comment>
<evidence type="ECO:0000313" key="9">
    <source>
        <dbReference type="EMBL" id="MBV7389446.1"/>
    </source>
</evidence>
<dbReference type="InterPro" id="IPR051322">
    <property type="entry name" value="AA_ABC_Transporter_Permease"/>
</dbReference>
<evidence type="ECO:0000256" key="3">
    <source>
        <dbReference type="ARBA" id="ARBA00022475"/>
    </source>
</evidence>
<keyword evidence="3" id="KW-1003">Cell membrane</keyword>
<dbReference type="PROSITE" id="PS50928">
    <property type="entry name" value="ABC_TM1"/>
    <property type="match status" value="1"/>
</dbReference>
<gene>
    <name evidence="9" type="ORF">KUA55_02050</name>
</gene>
<evidence type="ECO:0000256" key="1">
    <source>
        <dbReference type="ARBA" id="ARBA00004651"/>
    </source>
</evidence>
<feature type="transmembrane region" description="Helical" evidence="7">
    <location>
        <begin position="159"/>
        <end position="182"/>
    </location>
</feature>
<evidence type="ECO:0000256" key="7">
    <source>
        <dbReference type="RuleBase" id="RU363032"/>
    </source>
</evidence>